<evidence type="ECO:0000313" key="4">
    <source>
        <dbReference type="Proteomes" id="UP000295087"/>
    </source>
</evidence>
<keyword evidence="2" id="KW-1133">Transmembrane helix</keyword>
<keyword evidence="4" id="KW-1185">Reference proteome</keyword>
<sequence>MSNKSRRTPKRAPVGNLGRRQPPWALIGGAVAILVLVAGLAWHFVPKSREFAEAQRYVPGSSQPDPSDLIDGVTKQQYPAGSHVRATQRVAYDQAPPFGGPHDQSWATCTGEVYTNPIRSENAVHSLEHGAIWITYNADRLDAADIAALRAEVDGKPYMFMSPYPNLDSTVTLQSWGHQLELDSVEDPRIRRFVTALRQNPNTHPEPGASCATSGTGFDPDAPPPFDPSPPGPDAVPLAPADSGSTDPSGGPR</sequence>
<organism evidence="3 4">
    <name type="scientific">Nocardia ignorata</name>
    <dbReference type="NCBI Taxonomy" id="145285"/>
    <lineage>
        <taxon>Bacteria</taxon>
        <taxon>Bacillati</taxon>
        <taxon>Actinomycetota</taxon>
        <taxon>Actinomycetes</taxon>
        <taxon>Mycobacteriales</taxon>
        <taxon>Nocardiaceae</taxon>
        <taxon>Nocardia</taxon>
    </lineage>
</organism>
<feature type="transmembrane region" description="Helical" evidence="2">
    <location>
        <begin position="24"/>
        <end position="45"/>
    </location>
</feature>
<gene>
    <name evidence="3" type="ORF">DFR75_103248</name>
</gene>
<dbReference type="EMBL" id="SNXK01000003">
    <property type="protein sequence ID" value="TDP38591.1"/>
    <property type="molecule type" value="Genomic_DNA"/>
</dbReference>
<accession>A0A4R6PKF7</accession>
<feature type="region of interest" description="Disordered" evidence="1">
    <location>
        <begin position="197"/>
        <end position="253"/>
    </location>
</feature>
<reference evidence="3 4" key="1">
    <citation type="submission" date="2019-03" db="EMBL/GenBank/DDBJ databases">
        <title>Genomic Encyclopedia of Type Strains, Phase IV (KMG-IV): sequencing the most valuable type-strain genomes for metagenomic binning, comparative biology and taxonomic classification.</title>
        <authorList>
            <person name="Goeker M."/>
        </authorList>
    </citation>
    <scope>NUCLEOTIDE SEQUENCE [LARGE SCALE GENOMIC DNA]</scope>
    <source>
        <strain evidence="3 4">DSM 44496</strain>
    </source>
</reference>
<evidence type="ECO:0000256" key="2">
    <source>
        <dbReference type="SAM" id="Phobius"/>
    </source>
</evidence>
<keyword evidence="2" id="KW-0472">Membrane</keyword>
<feature type="compositionally biased region" description="Polar residues" evidence="1">
    <location>
        <begin position="243"/>
        <end position="253"/>
    </location>
</feature>
<name>A0A4R6PKF7_NOCIG</name>
<evidence type="ECO:0000256" key="1">
    <source>
        <dbReference type="SAM" id="MobiDB-lite"/>
    </source>
</evidence>
<dbReference type="Proteomes" id="UP000295087">
    <property type="component" value="Unassembled WGS sequence"/>
</dbReference>
<dbReference type="Pfam" id="PF11303">
    <property type="entry name" value="DUF3105"/>
    <property type="match status" value="1"/>
</dbReference>
<feature type="compositionally biased region" description="Pro residues" evidence="1">
    <location>
        <begin position="221"/>
        <end position="234"/>
    </location>
</feature>
<protein>
    <submittedName>
        <fullName evidence="3">Uncharacterized protein DUF3105</fullName>
    </submittedName>
</protein>
<keyword evidence="2" id="KW-0812">Transmembrane</keyword>
<dbReference type="AlphaFoldDB" id="A0A4R6PKF7"/>
<dbReference type="InterPro" id="IPR021454">
    <property type="entry name" value="DUF3105"/>
</dbReference>
<evidence type="ECO:0000313" key="3">
    <source>
        <dbReference type="EMBL" id="TDP38591.1"/>
    </source>
</evidence>
<proteinExistence type="predicted"/>
<comment type="caution">
    <text evidence="3">The sequence shown here is derived from an EMBL/GenBank/DDBJ whole genome shotgun (WGS) entry which is preliminary data.</text>
</comment>
<dbReference type="RefSeq" id="WP_067486429.1">
    <property type="nucleotide sequence ID" value="NZ_JBHXPO010000006.1"/>
</dbReference>